<evidence type="ECO:0000313" key="4">
    <source>
        <dbReference type="Proteomes" id="UP000183039"/>
    </source>
</evidence>
<dbReference type="InterPro" id="IPR025062">
    <property type="entry name" value="DUF4003"/>
</dbReference>
<dbReference type="EMBL" id="CP013614">
    <property type="protein sequence ID" value="ALS00695.1"/>
    <property type="molecule type" value="Genomic_DNA"/>
</dbReference>
<dbReference type="AlphaFoldDB" id="A0A0S3K8Z3"/>
<dbReference type="EMBL" id="JXLC01000007">
    <property type="protein sequence ID" value="OJG92186.1"/>
    <property type="molecule type" value="Genomic_DNA"/>
</dbReference>
<protein>
    <recommendedName>
        <fullName evidence="5">DUF4003 domain-containing protein</fullName>
    </recommendedName>
</protein>
<name>A0A0S3K8Z3_9ENTE</name>
<reference evidence="1 3" key="2">
    <citation type="submission" date="2015-12" db="EMBL/GenBank/DDBJ databases">
        <authorList>
            <person name="Lauer A."/>
            <person name="Humrighouse B."/>
            <person name="Loparev V."/>
            <person name="Shewmaker P.L."/>
            <person name="Whitney A.M."/>
            <person name="McLaughlin R.W."/>
        </authorList>
    </citation>
    <scope>NUCLEOTIDE SEQUENCE [LARGE SCALE GENOMIC DNA]</scope>
    <source>
        <strain evidence="1 3">LMG 23085</strain>
    </source>
</reference>
<keyword evidence="3" id="KW-1185">Reference proteome</keyword>
<dbReference type="OrthoDB" id="1778393at2"/>
<dbReference type="RefSeq" id="WP_071877219.1">
    <property type="nucleotide sequence ID" value="NZ_JXLC01000007.1"/>
</dbReference>
<evidence type="ECO:0000313" key="3">
    <source>
        <dbReference type="Proteomes" id="UP000065511"/>
    </source>
</evidence>
<accession>A0A0S3K8Z3</accession>
<dbReference type="Proteomes" id="UP000183039">
    <property type="component" value="Unassembled WGS sequence"/>
</dbReference>
<evidence type="ECO:0000313" key="2">
    <source>
        <dbReference type="EMBL" id="OJG92186.1"/>
    </source>
</evidence>
<dbReference type="KEGG" id="ess:ATZ33_04705"/>
<gene>
    <name evidence="1" type="ORF">ATZ33_04705</name>
    <name evidence="2" type="ORF">RV15_GL003288</name>
</gene>
<organism evidence="2 4">
    <name type="scientific">Enterococcus silesiacus</name>
    <dbReference type="NCBI Taxonomy" id="332949"/>
    <lineage>
        <taxon>Bacteria</taxon>
        <taxon>Bacillati</taxon>
        <taxon>Bacillota</taxon>
        <taxon>Bacilli</taxon>
        <taxon>Lactobacillales</taxon>
        <taxon>Enterococcaceae</taxon>
        <taxon>Enterococcus</taxon>
    </lineage>
</organism>
<sequence length="329" mass="37368">MNRKQVVALLQKNYQEIKVGKGKWFDKQSAYTIARAFTTNSRHFSDDEYRHLEQILQDELGVFNVLGQPLRGILLGLLSANGKNRELDIHILITDYQRLRDIGFQTSSYSYFSAYLLQFTENAEKEFIARRGKSIYDEIKSHHYFLTGAEDGMIAIMLAQQETLEALTTNQIGMLVEEYYQALNDHGFYKSNELQFAAATAVMLTGSFSQELVEALDHTLEMLKSFGLRLKPEFYNTIVTLTFLTTLKKFNFQALGEYLELLEEKTSLRFYKNFRHSLALGLLIHEEMALLSNDNLNISALTITMMLVQEASVAAAAIAISVTASNSSS</sequence>
<evidence type="ECO:0000313" key="1">
    <source>
        <dbReference type="EMBL" id="ALS00695.1"/>
    </source>
</evidence>
<proteinExistence type="predicted"/>
<evidence type="ECO:0008006" key="5">
    <source>
        <dbReference type="Google" id="ProtNLM"/>
    </source>
</evidence>
<dbReference type="Pfam" id="PF13170">
    <property type="entry name" value="DUF4003"/>
    <property type="match status" value="1"/>
</dbReference>
<reference evidence="2 4" key="1">
    <citation type="submission" date="2014-12" db="EMBL/GenBank/DDBJ databases">
        <title>Draft genome sequences of 29 type strains of Enterococci.</title>
        <authorList>
            <person name="Zhong Z."/>
            <person name="Sun Z."/>
            <person name="Liu W."/>
            <person name="Zhang W."/>
            <person name="Zhang H."/>
        </authorList>
    </citation>
    <scope>NUCLEOTIDE SEQUENCE [LARGE SCALE GENOMIC DNA]</scope>
    <source>
        <strain evidence="2 4">DSM 22801</strain>
    </source>
</reference>
<dbReference type="Proteomes" id="UP000065511">
    <property type="component" value="Chromosome"/>
</dbReference>